<feature type="transmembrane region" description="Helical" evidence="1">
    <location>
        <begin position="45"/>
        <end position="72"/>
    </location>
</feature>
<keyword evidence="1" id="KW-1133">Transmembrane helix</keyword>
<evidence type="ECO:0000256" key="1">
    <source>
        <dbReference type="SAM" id="Phobius"/>
    </source>
</evidence>
<gene>
    <name evidence="2" type="ORF">EYH45_05040</name>
</gene>
<name>A0A832ZYY2_CALS0</name>
<dbReference type="AlphaFoldDB" id="A0A832ZYY2"/>
<keyword evidence="1" id="KW-0472">Membrane</keyword>
<keyword evidence="1" id="KW-0812">Transmembrane</keyword>
<comment type="caution">
    <text evidence="2">The sequence shown here is derived from an EMBL/GenBank/DDBJ whole genome shotgun (WGS) entry which is preliminary data.</text>
</comment>
<sequence>MDTGEIPRRGFLAVAGVGVVLILLSMLSVYTINVIPVEPTVYGRALIGVVSIMSLAAAIGGVLSVLIAWGLYITIDSLTRFYLSTKEERETREETE</sequence>
<reference evidence="2" key="1">
    <citation type="journal article" date="2020" name="ISME J.">
        <title>Gammaproteobacteria mediating utilization of methyl-, sulfur- and petroleum organic compounds in deep ocean hydrothermal plumes.</title>
        <authorList>
            <person name="Zhou Z."/>
            <person name="Liu Y."/>
            <person name="Pan J."/>
            <person name="Cron B.R."/>
            <person name="Toner B.M."/>
            <person name="Anantharaman K."/>
            <person name="Breier J.A."/>
            <person name="Dick G.J."/>
            <person name="Li M."/>
        </authorList>
    </citation>
    <scope>NUCLEOTIDE SEQUENCE</scope>
    <source>
        <strain evidence="2">SZUA-1515</strain>
    </source>
</reference>
<protein>
    <submittedName>
        <fullName evidence="2">Uncharacterized protein</fullName>
    </submittedName>
</protein>
<proteinExistence type="predicted"/>
<accession>A0A832ZYY2</accession>
<evidence type="ECO:0000313" key="2">
    <source>
        <dbReference type="EMBL" id="HIQ29911.1"/>
    </source>
</evidence>
<dbReference type="EMBL" id="DQVM01000098">
    <property type="protein sequence ID" value="HIQ29911.1"/>
    <property type="molecule type" value="Genomic_DNA"/>
</dbReference>
<organism evidence="2 3">
    <name type="scientific">Caldiarchaeum subterraneum</name>
    <dbReference type="NCBI Taxonomy" id="311458"/>
    <lineage>
        <taxon>Archaea</taxon>
        <taxon>Nitrososphaerota</taxon>
        <taxon>Candidatus Caldarchaeales</taxon>
        <taxon>Candidatus Caldarchaeaceae</taxon>
        <taxon>Candidatus Caldarchaeum</taxon>
    </lineage>
</organism>
<feature type="transmembrane region" description="Helical" evidence="1">
    <location>
        <begin position="12"/>
        <end position="33"/>
    </location>
</feature>
<evidence type="ECO:0000313" key="3">
    <source>
        <dbReference type="Proteomes" id="UP000608579"/>
    </source>
</evidence>
<dbReference type="Proteomes" id="UP000608579">
    <property type="component" value="Unassembled WGS sequence"/>
</dbReference>